<evidence type="ECO:0000256" key="4">
    <source>
        <dbReference type="ARBA" id="ARBA00023002"/>
    </source>
</evidence>
<dbReference type="Pfam" id="PF00067">
    <property type="entry name" value="p450"/>
    <property type="match status" value="1"/>
</dbReference>
<evidence type="ECO:0000256" key="1">
    <source>
        <dbReference type="ARBA" id="ARBA00010617"/>
    </source>
</evidence>
<dbReference type="GO" id="GO:0004497">
    <property type="term" value="F:monooxygenase activity"/>
    <property type="evidence" value="ECO:0007669"/>
    <property type="project" value="InterPro"/>
</dbReference>
<feature type="non-terminal residue" evidence="6">
    <location>
        <position position="1"/>
    </location>
</feature>
<dbReference type="InterPro" id="IPR036396">
    <property type="entry name" value="Cyt_P450_sf"/>
</dbReference>
<reference evidence="6 7" key="1">
    <citation type="journal article" date="2019" name="Sci. Rep.">
        <title>A high-quality genome of Eragrostis curvula grass provides insights into Poaceae evolution and supports new strategies to enhance forage quality.</title>
        <authorList>
            <person name="Carballo J."/>
            <person name="Santos B.A.C.M."/>
            <person name="Zappacosta D."/>
            <person name="Garbus I."/>
            <person name="Selva J.P."/>
            <person name="Gallo C.A."/>
            <person name="Diaz A."/>
            <person name="Albertini E."/>
            <person name="Caccamo M."/>
            <person name="Echenique V."/>
        </authorList>
    </citation>
    <scope>NUCLEOTIDE SEQUENCE [LARGE SCALE GENOMIC DNA]</scope>
    <source>
        <strain evidence="7">cv. Victoria</strain>
        <tissue evidence="6">Leaf</tissue>
    </source>
</reference>
<comment type="caution">
    <text evidence="6">The sequence shown here is derived from an EMBL/GenBank/DDBJ whole genome shotgun (WGS) entry which is preliminary data.</text>
</comment>
<dbReference type="AlphaFoldDB" id="A0A5J9W2J3"/>
<dbReference type="InterPro" id="IPR001128">
    <property type="entry name" value="Cyt_P450"/>
</dbReference>
<name>A0A5J9W2J3_9POAL</name>
<keyword evidence="2" id="KW-0349">Heme</keyword>
<accession>A0A5J9W2J3</accession>
<protein>
    <recommendedName>
        <fullName evidence="8">Cytochrome P450</fullName>
    </recommendedName>
</protein>
<dbReference type="PANTHER" id="PTHR47944:SF4">
    <property type="entry name" value="OS09G0441700 PROTEIN"/>
    <property type="match status" value="1"/>
</dbReference>
<dbReference type="PRINTS" id="PR00463">
    <property type="entry name" value="EP450I"/>
</dbReference>
<keyword evidence="5" id="KW-0408">Iron</keyword>
<evidence type="ECO:0008006" key="8">
    <source>
        <dbReference type="Google" id="ProtNLM"/>
    </source>
</evidence>
<dbReference type="GO" id="GO:0005506">
    <property type="term" value="F:iron ion binding"/>
    <property type="evidence" value="ECO:0007669"/>
    <property type="project" value="InterPro"/>
</dbReference>
<dbReference type="Gramene" id="TVU41540">
    <property type="protein sequence ID" value="TVU41540"/>
    <property type="gene ID" value="EJB05_15068"/>
</dbReference>
<keyword evidence="3" id="KW-0479">Metal-binding</keyword>
<dbReference type="GO" id="GO:0020037">
    <property type="term" value="F:heme binding"/>
    <property type="evidence" value="ECO:0007669"/>
    <property type="project" value="InterPro"/>
</dbReference>
<dbReference type="InterPro" id="IPR002401">
    <property type="entry name" value="Cyt_P450_E_grp-I"/>
</dbReference>
<dbReference type="PANTHER" id="PTHR47944">
    <property type="entry name" value="CYTOCHROME P450 98A9"/>
    <property type="match status" value="1"/>
</dbReference>
<evidence type="ECO:0000256" key="3">
    <source>
        <dbReference type="ARBA" id="ARBA00022723"/>
    </source>
</evidence>
<comment type="similarity">
    <text evidence="1">Belongs to the cytochrome P450 family.</text>
</comment>
<keyword evidence="7" id="KW-1185">Reference proteome</keyword>
<proteinExistence type="inferred from homology"/>
<dbReference type="EMBL" id="RWGY01000007">
    <property type="protein sequence ID" value="TVU41540.1"/>
    <property type="molecule type" value="Genomic_DNA"/>
</dbReference>
<evidence type="ECO:0000313" key="7">
    <source>
        <dbReference type="Proteomes" id="UP000324897"/>
    </source>
</evidence>
<dbReference type="GO" id="GO:0044550">
    <property type="term" value="P:secondary metabolite biosynthetic process"/>
    <property type="evidence" value="ECO:0007669"/>
    <property type="project" value="UniProtKB-ARBA"/>
</dbReference>
<evidence type="ECO:0000256" key="2">
    <source>
        <dbReference type="ARBA" id="ARBA00022617"/>
    </source>
</evidence>
<evidence type="ECO:0000256" key="5">
    <source>
        <dbReference type="ARBA" id="ARBA00023004"/>
    </source>
</evidence>
<gene>
    <name evidence="6" type="ORF">EJB05_15068</name>
</gene>
<keyword evidence="4" id="KW-0560">Oxidoreductase</keyword>
<dbReference type="Proteomes" id="UP000324897">
    <property type="component" value="Chromosome 4"/>
</dbReference>
<sequence length="181" mass="20051">MVDQLLQLADDPNLEVPIGRDGVKAFTLVRSSCCLSHSTCFFFYLKLCLWLTKHTLLPAGSHRRRHGHVEWAMSELLRNPDVLAKATAELDSVVGRGRLVTEADVPSLPYLDAVVKEVMRLHPAAPLLVPRLSREATTTVDGYDIPAGTRVFVNVWAIGRDPATWAASAEFRPERFFGSVA</sequence>
<dbReference type="GO" id="GO:0016705">
    <property type="term" value="F:oxidoreductase activity, acting on paired donors, with incorporation or reduction of molecular oxygen"/>
    <property type="evidence" value="ECO:0007669"/>
    <property type="project" value="InterPro"/>
</dbReference>
<evidence type="ECO:0000313" key="6">
    <source>
        <dbReference type="EMBL" id="TVU41540.1"/>
    </source>
</evidence>
<dbReference type="OrthoDB" id="686680at2759"/>
<dbReference type="Gene3D" id="1.10.630.10">
    <property type="entry name" value="Cytochrome P450"/>
    <property type="match status" value="1"/>
</dbReference>
<dbReference type="SUPFAM" id="SSF48264">
    <property type="entry name" value="Cytochrome P450"/>
    <property type="match status" value="1"/>
</dbReference>
<organism evidence="6 7">
    <name type="scientific">Eragrostis curvula</name>
    <name type="common">weeping love grass</name>
    <dbReference type="NCBI Taxonomy" id="38414"/>
    <lineage>
        <taxon>Eukaryota</taxon>
        <taxon>Viridiplantae</taxon>
        <taxon>Streptophyta</taxon>
        <taxon>Embryophyta</taxon>
        <taxon>Tracheophyta</taxon>
        <taxon>Spermatophyta</taxon>
        <taxon>Magnoliopsida</taxon>
        <taxon>Liliopsida</taxon>
        <taxon>Poales</taxon>
        <taxon>Poaceae</taxon>
        <taxon>PACMAD clade</taxon>
        <taxon>Chloridoideae</taxon>
        <taxon>Eragrostideae</taxon>
        <taxon>Eragrostidinae</taxon>
        <taxon>Eragrostis</taxon>
    </lineage>
</organism>